<protein>
    <submittedName>
        <fullName evidence="1">Uncharacterized protein</fullName>
    </submittedName>
</protein>
<dbReference type="OrthoDB" id="3598256at2759"/>
<name>A0A2S4PQP3_9PEZI</name>
<dbReference type="Proteomes" id="UP000237438">
    <property type="component" value="Unassembled WGS sequence"/>
</dbReference>
<evidence type="ECO:0000313" key="2">
    <source>
        <dbReference type="Proteomes" id="UP000237438"/>
    </source>
</evidence>
<keyword evidence="2" id="KW-1185">Reference proteome</keyword>
<proteinExistence type="predicted"/>
<gene>
    <name evidence="1" type="ORF">EPUL_005845</name>
</gene>
<evidence type="ECO:0000313" key="1">
    <source>
        <dbReference type="EMBL" id="POS84351.1"/>
    </source>
</evidence>
<feature type="non-terminal residue" evidence="1">
    <location>
        <position position="1"/>
    </location>
</feature>
<sequence length="319" mass="36199">HISTCKLRVRINDVEDSEVERDRIRRAEKSNERESRERDALWEARKAKAKMCSEVNTGTHDINRDYKNLINVAPSARNVNRKGDSKLRTIVGREGKSPLDYKKFLDKTMVTMSMMKLYQASPDFVKCSRKYSTRINEKRVKRGKIPAPVVEEVEEILLVEVTSSTNVTKNILASAPLRVEEPHPMNCNSIITNQFLLVNLILNVAIKTTERNDEIFRVSGEVLLTRDGGPGRTVVCTDQGSDLDLISPQLVRVLRLEKHTLSSTQNQVIKIGTADRAAHRITEWVSFVFPISVISRHVHAFVRPDKGMTNDLFLLLGLP</sequence>
<organism evidence="1 2">
    <name type="scientific">Erysiphe pulchra</name>
    <dbReference type="NCBI Taxonomy" id="225359"/>
    <lineage>
        <taxon>Eukaryota</taxon>
        <taxon>Fungi</taxon>
        <taxon>Dikarya</taxon>
        <taxon>Ascomycota</taxon>
        <taxon>Pezizomycotina</taxon>
        <taxon>Leotiomycetes</taxon>
        <taxon>Erysiphales</taxon>
        <taxon>Erysiphaceae</taxon>
        <taxon>Erysiphe</taxon>
    </lineage>
</organism>
<dbReference type="AlphaFoldDB" id="A0A2S4PQP3"/>
<reference evidence="1 2" key="1">
    <citation type="submission" date="2017-10" db="EMBL/GenBank/DDBJ databases">
        <title>Development of genomic resources for the powdery mildew, Erysiphe pulchra.</title>
        <authorList>
            <person name="Wadl P.A."/>
            <person name="Mack B.M."/>
            <person name="Moore G."/>
            <person name="Beltz S.B."/>
        </authorList>
    </citation>
    <scope>NUCLEOTIDE SEQUENCE [LARGE SCALE GENOMIC DNA]</scope>
    <source>
        <strain evidence="1">Cflorida</strain>
    </source>
</reference>
<accession>A0A2S4PQP3</accession>
<comment type="caution">
    <text evidence="1">The sequence shown here is derived from an EMBL/GenBank/DDBJ whole genome shotgun (WGS) entry which is preliminary data.</text>
</comment>
<dbReference type="EMBL" id="PEDP01001057">
    <property type="protein sequence ID" value="POS84351.1"/>
    <property type="molecule type" value="Genomic_DNA"/>
</dbReference>